<dbReference type="InterPro" id="IPR038536">
    <property type="entry name" value="Alkyl/aryl-sulf_dimr_sf"/>
</dbReference>
<dbReference type="AlphaFoldDB" id="A0A6N3DV09"/>
<dbReference type="SMART" id="SM00849">
    <property type="entry name" value="Lactamase_B"/>
    <property type="match status" value="1"/>
</dbReference>
<accession>A0A6N3DV09</accession>
<protein>
    <submittedName>
        <fullName evidence="2">Metallo-beta-lactamase superfamily protein</fullName>
    </submittedName>
</protein>
<dbReference type="Pfam" id="PF14863">
    <property type="entry name" value="Alkyl_sulf_dimr"/>
    <property type="match status" value="1"/>
</dbReference>
<dbReference type="InterPro" id="IPR001279">
    <property type="entry name" value="Metallo-B-lactamas"/>
</dbReference>
<dbReference type="GO" id="GO:0046983">
    <property type="term" value="F:protein dimerization activity"/>
    <property type="evidence" value="ECO:0007669"/>
    <property type="project" value="InterPro"/>
</dbReference>
<dbReference type="SUPFAM" id="SSF56281">
    <property type="entry name" value="Metallo-hydrolase/oxidoreductase"/>
    <property type="match status" value="1"/>
</dbReference>
<dbReference type="Pfam" id="PF00753">
    <property type="entry name" value="Lactamase_B"/>
    <property type="match status" value="1"/>
</dbReference>
<dbReference type="CDD" id="cd07710">
    <property type="entry name" value="arylsulfatase_Sdsa1-like_MBL-fold"/>
    <property type="match status" value="1"/>
</dbReference>
<gene>
    <name evidence="2" type="ORF">CPLFYP93_01975</name>
</gene>
<sequence length="419" mass="47173">MLKKDGELLLEEFAMEAYPKSIIKVSEGIYHVIGYGHSNSIVIEGKSSLILVDTLDSSYRAKIMKEDIEKITKKPVKTIIYTHGHPDHRGGAGAFKDTVEEIIAFAPKRAVLKYMDKISDVLNRRTARQFGYELIDEEVITQGIGIREGHAINEGKYDFLQPTTIYNEDVVERVIDGVSLKLVSAVGETDDQLFVWLEDSKVLCCGDNYYGCFPNLYAIRGGQYRDIATWVDSLKNILSYPAEALLPGHTKPIFGYKNIQDILGNFTGAIEYILLQTLDCMNKGMSEDEVVAKVNLPEEYKGKPYLGEFYGTVDWAVRSIYGGYIGWFDGNPTNLNPLSTNVYSRKMVEFIGGEEKIINEIKNSLNKEEYQWAIQLCDLVIDKNSEAKRLKAEGLMGLSKLITSANGRHYYIACAKELM</sequence>
<reference evidence="2" key="1">
    <citation type="submission" date="2019-11" db="EMBL/GenBank/DDBJ databases">
        <authorList>
            <person name="Feng L."/>
        </authorList>
    </citation>
    <scope>NUCLEOTIDE SEQUENCE</scope>
    <source>
        <strain evidence="2">CParaputrificumLFYP93</strain>
    </source>
</reference>
<dbReference type="InterPro" id="IPR029228">
    <property type="entry name" value="Alkyl_sulf_dimr"/>
</dbReference>
<dbReference type="InterPro" id="IPR036866">
    <property type="entry name" value="RibonucZ/Hydroxyglut_hydro"/>
</dbReference>
<dbReference type="Gene3D" id="1.25.40.880">
    <property type="entry name" value="Alkyl sulfatase, dimerisation domain"/>
    <property type="match status" value="1"/>
</dbReference>
<dbReference type="InterPro" id="IPR052195">
    <property type="entry name" value="Bact_Alkyl/Aryl-Sulfatase"/>
</dbReference>
<proteinExistence type="predicted"/>
<dbReference type="InterPro" id="IPR044097">
    <property type="entry name" value="Bds1/SdsA1_MBL-fold"/>
</dbReference>
<organism evidence="2">
    <name type="scientific">Clostridium paraputrificum</name>
    <dbReference type="NCBI Taxonomy" id="29363"/>
    <lineage>
        <taxon>Bacteria</taxon>
        <taxon>Bacillati</taxon>
        <taxon>Bacillota</taxon>
        <taxon>Clostridia</taxon>
        <taxon>Eubacteriales</taxon>
        <taxon>Clostridiaceae</taxon>
        <taxon>Clostridium</taxon>
    </lineage>
</organism>
<feature type="domain" description="Metallo-beta-lactamase" evidence="1">
    <location>
        <begin position="37"/>
        <end position="249"/>
    </location>
</feature>
<dbReference type="GO" id="GO:0018909">
    <property type="term" value="P:dodecyl sulfate metabolic process"/>
    <property type="evidence" value="ECO:0007669"/>
    <property type="project" value="InterPro"/>
</dbReference>
<evidence type="ECO:0000313" key="2">
    <source>
        <dbReference type="EMBL" id="VYU32192.1"/>
    </source>
</evidence>
<evidence type="ECO:0000259" key="1">
    <source>
        <dbReference type="SMART" id="SM00849"/>
    </source>
</evidence>
<dbReference type="RefSeq" id="WP_156561295.1">
    <property type="nucleotide sequence ID" value="NZ_CACRTV010000048.1"/>
</dbReference>
<dbReference type="PANTHER" id="PTHR43223:SF2">
    <property type="entry name" value="METALLO-BETA-LACTAMASE DOMAIN-CONTAINING PROTEIN"/>
    <property type="match status" value="1"/>
</dbReference>
<name>A0A6N3DV09_9CLOT</name>
<dbReference type="PANTHER" id="PTHR43223">
    <property type="entry name" value="ALKYL/ARYL-SULFATASE"/>
    <property type="match status" value="1"/>
</dbReference>
<dbReference type="Gene3D" id="3.60.15.30">
    <property type="entry name" value="Metallo-beta-lactamase domain"/>
    <property type="match status" value="1"/>
</dbReference>
<dbReference type="GO" id="GO:0018741">
    <property type="term" value="F:linear primary-alkylsulfatase activity"/>
    <property type="evidence" value="ECO:0007669"/>
    <property type="project" value="InterPro"/>
</dbReference>
<dbReference type="EMBL" id="CACRTV010000048">
    <property type="protein sequence ID" value="VYU32192.1"/>
    <property type="molecule type" value="Genomic_DNA"/>
</dbReference>